<protein>
    <recommendedName>
        <fullName evidence="2">PPIase cyclophilin-type domain-containing protein</fullName>
    </recommendedName>
</protein>
<dbReference type="InterPro" id="IPR002130">
    <property type="entry name" value="Cyclophilin-type_PPIase_dom"/>
</dbReference>
<evidence type="ECO:0000259" key="2">
    <source>
        <dbReference type="PROSITE" id="PS50072"/>
    </source>
</evidence>
<dbReference type="SUPFAM" id="SSF50891">
    <property type="entry name" value="Cyclophilin-like"/>
    <property type="match status" value="1"/>
</dbReference>
<dbReference type="EMBL" id="BRXZ01008047">
    <property type="protein sequence ID" value="GMI20521.1"/>
    <property type="molecule type" value="Genomic_DNA"/>
</dbReference>
<dbReference type="InterPro" id="IPR029000">
    <property type="entry name" value="Cyclophilin-like_dom_sf"/>
</dbReference>
<comment type="caution">
    <text evidence="3">The sequence shown here is derived from an EMBL/GenBank/DDBJ whole genome shotgun (WGS) entry which is preliminary data.</text>
</comment>
<keyword evidence="4" id="KW-1185">Reference proteome</keyword>
<gene>
    <name evidence="3" type="ORF">TrRE_jg7863</name>
</gene>
<dbReference type="OrthoDB" id="193499at2759"/>
<evidence type="ECO:0000313" key="4">
    <source>
        <dbReference type="Proteomes" id="UP001165082"/>
    </source>
</evidence>
<dbReference type="Pfam" id="PF00160">
    <property type="entry name" value="Pro_isomerase"/>
    <property type="match status" value="1"/>
</dbReference>
<evidence type="ECO:0000313" key="3">
    <source>
        <dbReference type="EMBL" id="GMI20521.1"/>
    </source>
</evidence>
<feature type="region of interest" description="Disordered" evidence="1">
    <location>
        <begin position="1"/>
        <end position="30"/>
    </location>
</feature>
<proteinExistence type="predicted"/>
<evidence type="ECO:0000256" key="1">
    <source>
        <dbReference type="SAM" id="MobiDB-lite"/>
    </source>
</evidence>
<accession>A0A9W7FWT3</accession>
<reference evidence="3" key="1">
    <citation type="submission" date="2022-07" db="EMBL/GenBank/DDBJ databases">
        <title>Genome analysis of Parmales, a sister group of diatoms, reveals the evolutionary specialization of diatoms from phago-mixotrophs to photoautotrophs.</title>
        <authorList>
            <person name="Ban H."/>
            <person name="Sato S."/>
            <person name="Yoshikawa S."/>
            <person name="Kazumasa Y."/>
            <person name="Nakamura Y."/>
            <person name="Ichinomiya M."/>
            <person name="Saitoh K."/>
            <person name="Sato N."/>
            <person name="Blanc-Mathieu R."/>
            <person name="Endo H."/>
            <person name="Kuwata A."/>
            <person name="Ogata H."/>
        </authorList>
    </citation>
    <scope>NUCLEOTIDE SEQUENCE</scope>
</reference>
<feature type="region of interest" description="Disordered" evidence="1">
    <location>
        <begin position="77"/>
        <end position="99"/>
    </location>
</feature>
<dbReference type="Gene3D" id="2.40.100.10">
    <property type="entry name" value="Cyclophilin-like"/>
    <property type="match status" value="1"/>
</dbReference>
<dbReference type="PROSITE" id="PS50072">
    <property type="entry name" value="CSA_PPIASE_2"/>
    <property type="match status" value="1"/>
</dbReference>
<organism evidence="3 4">
    <name type="scientific">Triparma retinervis</name>
    <dbReference type="NCBI Taxonomy" id="2557542"/>
    <lineage>
        <taxon>Eukaryota</taxon>
        <taxon>Sar</taxon>
        <taxon>Stramenopiles</taxon>
        <taxon>Ochrophyta</taxon>
        <taxon>Bolidophyceae</taxon>
        <taxon>Parmales</taxon>
        <taxon>Triparmaceae</taxon>
        <taxon>Triparma</taxon>
    </lineage>
</organism>
<dbReference type="Proteomes" id="UP001165082">
    <property type="component" value="Unassembled WGS sequence"/>
</dbReference>
<feature type="domain" description="PPIase cyclophilin-type" evidence="2">
    <location>
        <begin position="95"/>
        <end position="287"/>
    </location>
</feature>
<name>A0A9W7FWT3_9STRA</name>
<dbReference type="AlphaFoldDB" id="A0A9W7FWT3"/>
<feature type="compositionally biased region" description="Basic and acidic residues" evidence="1">
    <location>
        <begin position="83"/>
        <end position="98"/>
    </location>
</feature>
<dbReference type="GO" id="GO:0003755">
    <property type="term" value="F:peptidyl-prolyl cis-trans isomerase activity"/>
    <property type="evidence" value="ECO:0007669"/>
    <property type="project" value="InterPro"/>
</dbReference>
<sequence>MGNKSSRNMRRKGAKNGIRGTRGSRGTGWLTKYREGLGGRHLQGRWNVDVREMEKWNEKVMGMCDSKTRVFFDLEYEEEEGSSDGREDGEGGENDGRGLGRVTVELADTLLPLSTANFIARVVESVNAGGCVEKVEKNVGVLFNARGSGPENMARLTVGKSTDEEDEKEEEALSAELDYMSDILAVKGRDGSSLTSEDDAKCYREGEAMLMSWAPSGVVGMVRDTQLGTSATAFLVTTEEGGAKHLQGSGVALGRVVEGLDVVKMLGGEFTMRGRLARKVRIGGAGVV</sequence>